<dbReference type="GO" id="GO:0005739">
    <property type="term" value="C:mitochondrion"/>
    <property type="evidence" value="ECO:0007669"/>
    <property type="project" value="TreeGrafter"/>
</dbReference>
<dbReference type="SUPFAM" id="SSF56112">
    <property type="entry name" value="Protein kinase-like (PK-like)"/>
    <property type="match status" value="1"/>
</dbReference>
<dbReference type="OMA" id="NAVVNHW"/>
<gene>
    <name evidence="3" type="ORF">PENDEC_c013G05691</name>
</gene>
<evidence type="ECO:0000313" key="3">
    <source>
        <dbReference type="EMBL" id="OQD73967.1"/>
    </source>
</evidence>
<dbReference type="PANTHER" id="PTHR36091">
    <property type="entry name" value="ALTERED INHERITANCE OF MITOCHONDRIA PROTEIN 9, MITOCHONDRIAL"/>
    <property type="match status" value="1"/>
</dbReference>
<dbReference type="Gene3D" id="3.90.1200.10">
    <property type="match status" value="1"/>
</dbReference>
<proteinExistence type="predicted"/>
<dbReference type="EMBL" id="MDYL01000013">
    <property type="protein sequence ID" value="OQD73967.1"/>
    <property type="molecule type" value="Genomic_DNA"/>
</dbReference>
<dbReference type="OrthoDB" id="10003767at2759"/>
<keyword evidence="4" id="KW-1185">Reference proteome</keyword>
<dbReference type="Proteomes" id="UP000191522">
    <property type="component" value="Unassembled WGS sequence"/>
</dbReference>
<organism evidence="3 4">
    <name type="scientific">Penicillium decumbens</name>
    <dbReference type="NCBI Taxonomy" id="69771"/>
    <lineage>
        <taxon>Eukaryota</taxon>
        <taxon>Fungi</taxon>
        <taxon>Dikarya</taxon>
        <taxon>Ascomycota</taxon>
        <taxon>Pezizomycotina</taxon>
        <taxon>Eurotiomycetes</taxon>
        <taxon>Eurotiomycetidae</taxon>
        <taxon>Eurotiales</taxon>
        <taxon>Aspergillaceae</taxon>
        <taxon>Penicillium</taxon>
    </lineage>
</organism>
<dbReference type="PANTHER" id="PTHR36091:SF2">
    <property type="entry name" value="AMINOGLYCOSIDE PHOSPHOTRANSFERASE DOMAIN-CONTAINING PROTEIN"/>
    <property type="match status" value="1"/>
</dbReference>
<dbReference type="InterPro" id="IPR051035">
    <property type="entry name" value="Mito_inheritance_9"/>
</dbReference>
<dbReference type="InterPro" id="IPR011009">
    <property type="entry name" value="Kinase-like_dom_sf"/>
</dbReference>
<accession>A0A1V6PB24</accession>
<evidence type="ECO:0000259" key="2">
    <source>
        <dbReference type="Pfam" id="PF01636"/>
    </source>
</evidence>
<dbReference type="Gene3D" id="3.30.200.20">
    <property type="entry name" value="Phosphorylase Kinase, domain 1"/>
    <property type="match status" value="1"/>
</dbReference>
<sequence length="564" mass="65420">MFTPSLKRRVFAPLIQNAGIYTRCDSMDILPKQNLYSYTSGRFLFNENLRLRERYVEFNTTALLQETEKILGPDHGRALSIVKLAEGGFNRVFLIQMDDGFEAVLKIPYHIAGPKHFATASEAATLQYLHSKGVPVPKVYGYSSNADNPVGVEYLLMEKAPGVSLQSRWLDMTKRQRHKLATSFVDIEKKFFDIPFGSIGSIYFRKDIPAEIQRPLYMDNGKDQGPETFCIGPTADYMFWYGKRVGLNLFRGPWNNPNEYIQSIGRKEEEWTLRYGKPIELDFPHNGIFREVKNPEEYLDLLQKYFALVPHLLPQDPASHRPTLRHPDLNPNNIFISPDTGAISCIIDWQHTAVEPRLLVAGYPRIFENPDPEEPSNLKEPALPEDYGTLPPEAKGEADELYRRRLIFHYYRIFNGAFNKPHLNVLRDPFLRPRQHIIEWAGRQWNGNLFTLKGALIRMVQYWPHLQTNGLPCPVHFTDDELNGFFEQEQQWFEINAVVNLWREQIGVNEDGWVSNEQYEDAVRKVAELKESLIALCEEGDQEDQEDVRLLEKGWPFRDQEELQ</sequence>
<protein>
    <recommendedName>
        <fullName evidence="2">Aminoglycoside phosphotransferase domain-containing protein</fullName>
    </recommendedName>
</protein>
<dbReference type="AlphaFoldDB" id="A0A1V6PB24"/>
<evidence type="ECO:0000313" key="4">
    <source>
        <dbReference type="Proteomes" id="UP000191522"/>
    </source>
</evidence>
<dbReference type="InterPro" id="IPR002575">
    <property type="entry name" value="Aminoglycoside_PTrfase"/>
</dbReference>
<evidence type="ECO:0000256" key="1">
    <source>
        <dbReference type="SAM" id="MobiDB-lite"/>
    </source>
</evidence>
<dbReference type="STRING" id="69771.A0A1V6PB24"/>
<feature type="domain" description="Aminoglycoside phosphotransferase" evidence="2">
    <location>
        <begin position="83"/>
        <end position="357"/>
    </location>
</feature>
<reference evidence="4" key="1">
    <citation type="journal article" date="2017" name="Nat. Microbiol.">
        <title>Global analysis of biosynthetic gene clusters reveals vast potential of secondary metabolite production in Penicillium species.</title>
        <authorList>
            <person name="Nielsen J.C."/>
            <person name="Grijseels S."/>
            <person name="Prigent S."/>
            <person name="Ji B."/>
            <person name="Dainat J."/>
            <person name="Nielsen K.F."/>
            <person name="Frisvad J.C."/>
            <person name="Workman M."/>
            <person name="Nielsen J."/>
        </authorList>
    </citation>
    <scope>NUCLEOTIDE SEQUENCE [LARGE SCALE GENOMIC DNA]</scope>
    <source>
        <strain evidence="4">IBT 11843</strain>
    </source>
</reference>
<feature type="region of interest" description="Disordered" evidence="1">
    <location>
        <begin position="370"/>
        <end position="389"/>
    </location>
</feature>
<name>A0A1V6PB24_PENDC</name>
<dbReference type="Pfam" id="PF01636">
    <property type="entry name" value="APH"/>
    <property type="match status" value="1"/>
</dbReference>
<comment type="caution">
    <text evidence="3">The sequence shown here is derived from an EMBL/GenBank/DDBJ whole genome shotgun (WGS) entry which is preliminary data.</text>
</comment>